<feature type="transmembrane region" description="Helical" evidence="1">
    <location>
        <begin position="28"/>
        <end position="47"/>
    </location>
</feature>
<keyword evidence="1" id="KW-0472">Membrane</keyword>
<dbReference type="RefSeq" id="WP_067588734.1">
    <property type="nucleotide sequence ID" value="NZ_JABMCZ010000005.1"/>
</dbReference>
<gene>
    <name evidence="2" type="ORF">AWN90_28040</name>
</gene>
<name>A0A161Z2P3_9NOCA</name>
<protein>
    <recommendedName>
        <fullName evidence="4">Transmembrane protein</fullName>
    </recommendedName>
</protein>
<reference evidence="2 3" key="1">
    <citation type="submission" date="2016-04" db="EMBL/GenBank/DDBJ databases">
        <authorList>
            <person name="Evans L.H."/>
            <person name="Alamgir A."/>
            <person name="Owens N."/>
            <person name="Weber N.D."/>
            <person name="Virtaneva K."/>
            <person name="Barbian K."/>
            <person name="Babar A."/>
            <person name="Rosenke K."/>
        </authorList>
    </citation>
    <scope>NUCLEOTIDE SEQUENCE [LARGE SCALE GENOMIC DNA]</scope>
    <source>
        <strain evidence="2 3">IFM 0406</strain>
    </source>
</reference>
<keyword evidence="1" id="KW-1133">Transmembrane helix</keyword>
<organism evidence="2 3">
    <name type="scientific">Nocardia terpenica</name>
    <dbReference type="NCBI Taxonomy" id="455432"/>
    <lineage>
        <taxon>Bacteria</taxon>
        <taxon>Bacillati</taxon>
        <taxon>Actinomycetota</taxon>
        <taxon>Actinomycetes</taxon>
        <taxon>Mycobacteriales</taxon>
        <taxon>Nocardiaceae</taxon>
        <taxon>Nocardia</taxon>
    </lineage>
</organism>
<keyword evidence="3" id="KW-1185">Reference proteome</keyword>
<dbReference type="STRING" id="455432.AWN90_28040"/>
<evidence type="ECO:0000313" key="2">
    <source>
        <dbReference type="EMBL" id="KZM72644.1"/>
    </source>
</evidence>
<sequence>MDDITVEQARAALDAADRARRQVAAEVGLPRGYWWVLAVGWLLLGVVGQYGPWWLITVATVGFGAGHSMLASRLLDGRRRTQQLRVSSAVAGHRTPVVVVGMLLGFVVVTIGAGFALYGDGVRHAGIWAAVLVAAIIGWGGPEILRVLRRWARA</sequence>
<feature type="transmembrane region" description="Helical" evidence="1">
    <location>
        <begin position="125"/>
        <end position="145"/>
    </location>
</feature>
<proteinExistence type="predicted"/>
<dbReference type="OrthoDB" id="4554544at2"/>
<keyword evidence="1" id="KW-0812">Transmembrane</keyword>
<dbReference type="AlphaFoldDB" id="A0A161Z2P3"/>
<evidence type="ECO:0000256" key="1">
    <source>
        <dbReference type="SAM" id="Phobius"/>
    </source>
</evidence>
<dbReference type="EMBL" id="LWGR01000007">
    <property type="protein sequence ID" value="KZM72644.1"/>
    <property type="molecule type" value="Genomic_DNA"/>
</dbReference>
<feature type="transmembrane region" description="Helical" evidence="1">
    <location>
        <begin position="96"/>
        <end position="119"/>
    </location>
</feature>
<comment type="caution">
    <text evidence="2">The sequence shown here is derived from an EMBL/GenBank/DDBJ whole genome shotgun (WGS) entry which is preliminary data.</text>
</comment>
<evidence type="ECO:0008006" key="4">
    <source>
        <dbReference type="Google" id="ProtNLM"/>
    </source>
</evidence>
<evidence type="ECO:0000313" key="3">
    <source>
        <dbReference type="Proteomes" id="UP000076512"/>
    </source>
</evidence>
<accession>A0A161Z2P3</accession>
<dbReference type="Proteomes" id="UP000076512">
    <property type="component" value="Unassembled WGS sequence"/>
</dbReference>
<feature type="transmembrane region" description="Helical" evidence="1">
    <location>
        <begin position="53"/>
        <end position="75"/>
    </location>
</feature>